<dbReference type="PROSITE" id="PS51687">
    <property type="entry name" value="SAM_MT_RNA_M5U"/>
    <property type="match status" value="1"/>
</dbReference>
<feature type="binding site" evidence="9">
    <location>
        <position position="84"/>
    </location>
    <ligand>
        <name>[4Fe-4S] cluster</name>
        <dbReference type="ChEBI" id="CHEBI:49883"/>
    </ligand>
</feature>
<reference evidence="13 14" key="1">
    <citation type="submission" date="2020-02" db="EMBL/GenBank/DDBJ databases">
        <authorList>
            <person name="Zhang X.-Y."/>
        </authorList>
    </citation>
    <scope>NUCLEOTIDE SEQUENCE [LARGE SCALE GENOMIC DNA]</scope>
    <source>
        <strain evidence="13 14">C33</strain>
    </source>
</reference>
<keyword evidence="2 9" id="KW-0698">rRNA processing</keyword>
<evidence type="ECO:0000256" key="5">
    <source>
        <dbReference type="ARBA" id="ARBA00022691"/>
    </source>
</evidence>
<dbReference type="RefSeq" id="WP_164210816.1">
    <property type="nucleotide sequence ID" value="NZ_JAAGSC010000039.1"/>
</dbReference>
<evidence type="ECO:0000256" key="1">
    <source>
        <dbReference type="ARBA" id="ARBA00022485"/>
    </source>
</evidence>
<dbReference type="GO" id="GO:0070475">
    <property type="term" value="P:rRNA base methylation"/>
    <property type="evidence" value="ECO:0007669"/>
    <property type="project" value="TreeGrafter"/>
</dbReference>
<evidence type="ECO:0000256" key="10">
    <source>
        <dbReference type="PROSITE-ProRule" id="PRU01024"/>
    </source>
</evidence>
<keyword evidence="8 9" id="KW-0411">Iron-sulfur</keyword>
<proteinExistence type="inferred from homology"/>
<accession>A0A845UYT4</accession>
<feature type="binding site" evidence="9 10">
    <location>
        <position position="303"/>
    </location>
    <ligand>
        <name>S-adenosyl-L-methionine</name>
        <dbReference type="ChEBI" id="CHEBI:59789"/>
    </ligand>
</feature>
<feature type="active site" evidence="11">
    <location>
        <position position="398"/>
    </location>
</feature>
<keyword evidence="6 9" id="KW-0479">Metal-binding</keyword>
<evidence type="ECO:0000256" key="2">
    <source>
        <dbReference type="ARBA" id="ARBA00022552"/>
    </source>
</evidence>
<feature type="binding site" evidence="9">
    <location>
        <position position="87"/>
    </location>
    <ligand>
        <name>[4Fe-4S] cluster</name>
        <dbReference type="ChEBI" id="CHEBI:49883"/>
    </ligand>
</feature>
<dbReference type="InterPro" id="IPR030390">
    <property type="entry name" value="MeTrfase_TrmA_AS"/>
</dbReference>
<dbReference type="CDD" id="cd02440">
    <property type="entry name" value="AdoMet_MTases"/>
    <property type="match status" value="1"/>
</dbReference>
<dbReference type="PANTHER" id="PTHR11061">
    <property type="entry name" value="RNA M5U METHYLTRANSFERASE"/>
    <property type="match status" value="1"/>
</dbReference>
<evidence type="ECO:0000256" key="3">
    <source>
        <dbReference type="ARBA" id="ARBA00022603"/>
    </source>
</evidence>
<feature type="binding site" evidence="9">
    <location>
        <position position="351"/>
    </location>
    <ligand>
        <name>S-adenosyl-L-methionine</name>
        <dbReference type="ChEBI" id="CHEBI:59789"/>
    </ligand>
</feature>
<evidence type="ECO:0000256" key="4">
    <source>
        <dbReference type="ARBA" id="ARBA00022679"/>
    </source>
</evidence>
<feature type="binding site" evidence="9">
    <location>
        <position position="166"/>
    </location>
    <ligand>
        <name>[4Fe-4S] cluster</name>
        <dbReference type="ChEBI" id="CHEBI:49883"/>
    </ligand>
</feature>
<dbReference type="InterPro" id="IPR010280">
    <property type="entry name" value="U5_MeTrfase_fam"/>
</dbReference>
<dbReference type="Pfam" id="PF05958">
    <property type="entry name" value="tRNA_U5-meth_tr"/>
    <property type="match status" value="1"/>
</dbReference>
<dbReference type="InterPro" id="IPR012340">
    <property type="entry name" value="NA-bd_OB-fold"/>
</dbReference>
<dbReference type="EMBL" id="JAAGSC010000039">
    <property type="protein sequence ID" value="NDY95432.1"/>
    <property type="molecule type" value="Genomic_DNA"/>
</dbReference>
<comment type="function">
    <text evidence="9">Catalyzes the formation of 5-methyl-uridine at position 1939 (m5U1939) in 23S rRNA.</text>
</comment>
<comment type="caution">
    <text evidence="13">The sequence shown here is derived from an EMBL/GenBank/DDBJ whole genome shotgun (WGS) entry which is preliminary data.</text>
</comment>
<dbReference type="NCBIfam" id="TIGR00479">
    <property type="entry name" value="rumA"/>
    <property type="match status" value="1"/>
</dbReference>
<evidence type="ECO:0000256" key="9">
    <source>
        <dbReference type="HAMAP-Rule" id="MF_01010"/>
    </source>
</evidence>
<keyword evidence="1 9" id="KW-0004">4Fe-4S</keyword>
<keyword evidence="5 9" id="KW-0949">S-adenosyl-L-methionine</keyword>
<dbReference type="HAMAP" id="MF_01010">
    <property type="entry name" value="23SrRNA_methyltr_RlmD"/>
    <property type="match status" value="1"/>
</dbReference>
<dbReference type="PROSITE" id="PS01230">
    <property type="entry name" value="TRMA_1"/>
    <property type="match status" value="1"/>
</dbReference>
<keyword evidence="3 9" id="KW-0489">Methyltransferase</keyword>
<evidence type="ECO:0000256" key="8">
    <source>
        <dbReference type="ARBA" id="ARBA00023014"/>
    </source>
</evidence>
<evidence type="ECO:0000256" key="6">
    <source>
        <dbReference type="ARBA" id="ARBA00022723"/>
    </source>
</evidence>
<dbReference type="Gene3D" id="2.40.50.140">
    <property type="entry name" value="Nucleic acid-binding proteins"/>
    <property type="match status" value="1"/>
</dbReference>
<dbReference type="PANTHER" id="PTHR11061:SF49">
    <property type="entry name" value="23S RRNA (URACIL(1939)-C(5))-METHYLTRANSFERASE RLMD"/>
    <property type="match status" value="1"/>
</dbReference>
<feature type="active site" description="Nucleophile" evidence="9 10">
    <location>
        <position position="398"/>
    </location>
</feature>
<evidence type="ECO:0000256" key="7">
    <source>
        <dbReference type="ARBA" id="ARBA00023004"/>
    </source>
</evidence>
<dbReference type="SUPFAM" id="SSF50249">
    <property type="entry name" value="Nucleic acid-binding proteins"/>
    <property type="match status" value="1"/>
</dbReference>
<protein>
    <recommendedName>
        <fullName evidence="9">23S rRNA (uracil(1939)-C(5))-methyltransferase RlmD</fullName>
        <ecNumber evidence="9">2.1.1.190</ecNumber>
    </recommendedName>
    <alternativeName>
        <fullName evidence="9">23S rRNA(m5U1939)-methyltransferase</fullName>
    </alternativeName>
</protein>
<dbReference type="InterPro" id="IPR001566">
    <property type="entry name" value="23S_rRNA_MeTrfase_RlmD"/>
</dbReference>
<evidence type="ECO:0000313" key="13">
    <source>
        <dbReference type="EMBL" id="NDY95432.1"/>
    </source>
</evidence>
<organism evidence="13 14">
    <name type="scientific">Wenzhouxiangella limi</name>
    <dbReference type="NCBI Taxonomy" id="2707351"/>
    <lineage>
        <taxon>Bacteria</taxon>
        <taxon>Pseudomonadati</taxon>
        <taxon>Pseudomonadota</taxon>
        <taxon>Gammaproteobacteria</taxon>
        <taxon>Chromatiales</taxon>
        <taxon>Wenzhouxiangellaceae</taxon>
        <taxon>Wenzhouxiangella</taxon>
    </lineage>
</organism>
<dbReference type="GO" id="GO:0005506">
    <property type="term" value="F:iron ion binding"/>
    <property type="evidence" value="ECO:0007669"/>
    <property type="project" value="UniProtKB-UniRule"/>
</dbReference>
<evidence type="ECO:0000259" key="12">
    <source>
        <dbReference type="PROSITE" id="PS50926"/>
    </source>
</evidence>
<dbReference type="FunFam" id="2.40.50.140:FF:000097">
    <property type="entry name" value="23S rRNA (uracil(1939)-C(5))-methyltransferase RlmD"/>
    <property type="match status" value="1"/>
</dbReference>
<dbReference type="InterPro" id="IPR002792">
    <property type="entry name" value="TRAM_dom"/>
</dbReference>
<gene>
    <name evidence="9 13" type="primary">rlmD</name>
    <name evidence="13" type="ORF">G3I74_06805</name>
</gene>
<dbReference type="Proteomes" id="UP000484885">
    <property type="component" value="Unassembled WGS sequence"/>
</dbReference>
<dbReference type="GO" id="GO:0070041">
    <property type="term" value="F:rRNA (uridine-C5-)-methyltransferase activity"/>
    <property type="evidence" value="ECO:0007669"/>
    <property type="project" value="UniProtKB-UniRule"/>
</dbReference>
<keyword evidence="4 9" id="KW-0808">Transferase</keyword>
<dbReference type="GO" id="GO:0051539">
    <property type="term" value="F:4 iron, 4 sulfur cluster binding"/>
    <property type="evidence" value="ECO:0007669"/>
    <property type="project" value="UniProtKB-KW"/>
</dbReference>
<feature type="binding site" evidence="9 10">
    <location>
        <position position="372"/>
    </location>
    <ligand>
        <name>S-adenosyl-L-methionine</name>
        <dbReference type="ChEBI" id="CHEBI:59789"/>
    </ligand>
</feature>
<sequence length="442" mass="48942">MGRRHRRKLPAEPVVAEITDLGHDGRGVGRIEEKAIFIHGALPGETVRARVIARNRRYDEALCTEVIEPSPDRVEPDCPWFEQCGGCALQHLAHDAQLTFKHKRLVDNLTRIGEVEPDEWLSPLSAEPWFYRRRSRLSARLVRGKGRVLVGFREKQGRFVADVGYCRVLHPDFSHRLSSLSALLGSLSVADAVPQIETASGDDGSAIVIRHLRELSSEDLMLLKRWSDEQGIAVYLQPKGPDTVHRLWPEQHALQYRLPAFDLTLDFHPQHFIQVNAPLNALLIERALALLAPGPEESVLDLFCGLGNFTLPLARRAGAVTGVEGAEELIQAARSNARANGVDNVEFDVADLAADVSSRPWYRRGFDAALIDPPRSGALEILPVVAGCGARRLVYVSCNPATLARDAGELVRRHGFRLKSAGIADMFPHTAHVESIALFERP</sequence>
<dbReference type="Gene3D" id="2.40.50.1070">
    <property type="match status" value="1"/>
</dbReference>
<keyword evidence="14" id="KW-1185">Reference proteome</keyword>
<evidence type="ECO:0000256" key="11">
    <source>
        <dbReference type="PROSITE-ProRule" id="PRU10015"/>
    </source>
</evidence>
<feature type="binding site" evidence="9">
    <location>
        <position position="308"/>
    </location>
    <ligand>
        <name>S-adenosyl-L-methionine</name>
        <dbReference type="ChEBI" id="CHEBI:59789"/>
    </ligand>
</feature>
<dbReference type="SUPFAM" id="SSF53335">
    <property type="entry name" value="S-adenosyl-L-methionine-dependent methyltransferases"/>
    <property type="match status" value="1"/>
</dbReference>
<comment type="catalytic activity">
    <reaction evidence="9">
        <text>uridine(1939) in 23S rRNA + S-adenosyl-L-methionine = 5-methyluridine(1939) in 23S rRNA + S-adenosyl-L-homocysteine + H(+)</text>
        <dbReference type="Rhea" id="RHEA:42908"/>
        <dbReference type="Rhea" id="RHEA-COMP:10278"/>
        <dbReference type="Rhea" id="RHEA-COMP:10279"/>
        <dbReference type="ChEBI" id="CHEBI:15378"/>
        <dbReference type="ChEBI" id="CHEBI:57856"/>
        <dbReference type="ChEBI" id="CHEBI:59789"/>
        <dbReference type="ChEBI" id="CHEBI:65315"/>
        <dbReference type="ChEBI" id="CHEBI:74447"/>
        <dbReference type="EC" id="2.1.1.190"/>
    </reaction>
</comment>
<dbReference type="InterPro" id="IPR029063">
    <property type="entry name" value="SAM-dependent_MTases_sf"/>
</dbReference>
<dbReference type="NCBIfam" id="NF009639">
    <property type="entry name" value="PRK13168.1"/>
    <property type="match status" value="1"/>
</dbReference>
<name>A0A845UYT4_9GAMM</name>
<dbReference type="EC" id="2.1.1.190" evidence="9"/>
<dbReference type="Pfam" id="PF01938">
    <property type="entry name" value="TRAM"/>
    <property type="match status" value="1"/>
</dbReference>
<dbReference type="PROSITE" id="PS50926">
    <property type="entry name" value="TRAM"/>
    <property type="match status" value="1"/>
</dbReference>
<comment type="similarity">
    <text evidence="9">Belongs to the class I-like SAM-binding methyltransferase superfamily. RNA M5U methyltransferase family. RlmD subfamily.</text>
</comment>
<feature type="binding site" evidence="9 10">
    <location>
        <position position="274"/>
    </location>
    <ligand>
        <name>S-adenosyl-L-methionine</name>
        <dbReference type="ChEBI" id="CHEBI:59789"/>
    </ligand>
</feature>
<feature type="domain" description="TRAM" evidence="12">
    <location>
        <begin position="7"/>
        <end position="65"/>
    </location>
</feature>
<evidence type="ECO:0000313" key="14">
    <source>
        <dbReference type="Proteomes" id="UP000484885"/>
    </source>
</evidence>
<dbReference type="AlphaFoldDB" id="A0A845UYT4"/>
<dbReference type="Gene3D" id="3.40.50.150">
    <property type="entry name" value="Vaccinia Virus protein VP39"/>
    <property type="match status" value="1"/>
</dbReference>
<dbReference type="GO" id="GO:0003723">
    <property type="term" value="F:RNA binding"/>
    <property type="evidence" value="ECO:0007669"/>
    <property type="project" value="InterPro"/>
</dbReference>
<feature type="binding site" evidence="9 10">
    <location>
        <position position="324"/>
    </location>
    <ligand>
        <name>S-adenosyl-L-methionine</name>
        <dbReference type="ChEBI" id="CHEBI:59789"/>
    </ligand>
</feature>
<feature type="binding site" evidence="9">
    <location>
        <position position="78"/>
    </location>
    <ligand>
        <name>[4Fe-4S] cluster</name>
        <dbReference type="ChEBI" id="CHEBI:49883"/>
    </ligand>
</feature>
<keyword evidence="7 9" id="KW-0408">Iron</keyword>